<dbReference type="SMART" id="SM00089">
    <property type="entry name" value="PKD"/>
    <property type="match status" value="3"/>
</dbReference>
<gene>
    <name evidence="3" type="ORF">LRP50_07765</name>
</gene>
<organism evidence="3 4">
    <name type="scientific">Enterovibrio gelatinilyticus</name>
    <dbReference type="NCBI Taxonomy" id="2899819"/>
    <lineage>
        <taxon>Bacteria</taxon>
        <taxon>Pseudomonadati</taxon>
        <taxon>Pseudomonadota</taxon>
        <taxon>Gammaproteobacteria</taxon>
        <taxon>Vibrionales</taxon>
        <taxon>Vibrionaceae</taxon>
        <taxon>Enterovibrio</taxon>
    </lineage>
</organism>
<reference evidence="3" key="1">
    <citation type="submission" date="2021-12" db="EMBL/GenBank/DDBJ databases">
        <title>Enterovibrio ZSDZ35 sp. nov. and Enterovibrio ZSDZ42 sp. nov., isolated from coastal seawater in Qingdao.</title>
        <authorList>
            <person name="Zhang P."/>
        </authorList>
    </citation>
    <scope>NUCLEOTIDE SEQUENCE</scope>
    <source>
        <strain evidence="3">ZSDZ42</strain>
    </source>
</reference>
<dbReference type="EMBL" id="JAJUBC010000007">
    <property type="protein sequence ID" value="MDD1793022.1"/>
    <property type="molecule type" value="Genomic_DNA"/>
</dbReference>
<dbReference type="SUPFAM" id="SSF50974">
    <property type="entry name" value="Nitrous oxide reductase, N-terminal domain"/>
    <property type="match status" value="1"/>
</dbReference>
<dbReference type="InterPro" id="IPR035986">
    <property type="entry name" value="PKD_dom_sf"/>
</dbReference>
<dbReference type="SUPFAM" id="SSF49299">
    <property type="entry name" value="PKD domain"/>
    <property type="match status" value="3"/>
</dbReference>
<dbReference type="PROSITE" id="PS50093">
    <property type="entry name" value="PKD"/>
    <property type="match status" value="3"/>
</dbReference>
<evidence type="ECO:0000313" key="3">
    <source>
        <dbReference type="EMBL" id="MDD1793022.1"/>
    </source>
</evidence>
<dbReference type="Gene3D" id="2.130.10.10">
    <property type="entry name" value="YVTN repeat-like/Quinoprotein amine dehydrogenase"/>
    <property type="match status" value="4"/>
</dbReference>
<dbReference type="SUPFAM" id="SSF103647">
    <property type="entry name" value="TSP type-3 repeat"/>
    <property type="match status" value="1"/>
</dbReference>
<feature type="domain" description="PKD" evidence="2">
    <location>
        <begin position="990"/>
        <end position="1077"/>
    </location>
</feature>
<protein>
    <submittedName>
        <fullName evidence="3">PKD domain-containing protein</fullName>
    </submittedName>
</protein>
<evidence type="ECO:0000256" key="1">
    <source>
        <dbReference type="SAM" id="MobiDB-lite"/>
    </source>
</evidence>
<feature type="region of interest" description="Disordered" evidence="1">
    <location>
        <begin position="209"/>
        <end position="232"/>
    </location>
</feature>
<dbReference type="InterPro" id="IPR011044">
    <property type="entry name" value="Quino_amine_DH_bsu"/>
</dbReference>
<dbReference type="InterPro" id="IPR000601">
    <property type="entry name" value="PKD_dom"/>
</dbReference>
<dbReference type="SUPFAM" id="SSF63829">
    <property type="entry name" value="Calcium-dependent phosphotriesterase"/>
    <property type="match status" value="1"/>
</dbReference>
<dbReference type="InterPro" id="IPR011045">
    <property type="entry name" value="N2O_reductase_N"/>
</dbReference>
<evidence type="ECO:0000259" key="2">
    <source>
        <dbReference type="PROSITE" id="PS50093"/>
    </source>
</evidence>
<dbReference type="CDD" id="cd00146">
    <property type="entry name" value="PKD"/>
    <property type="match status" value="2"/>
</dbReference>
<dbReference type="Gene3D" id="4.10.1080.10">
    <property type="entry name" value="TSP type-3 repeat"/>
    <property type="match status" value="1"/>
</dbReference>
<accession>A0ABT5QYC7</accession>
<dbReference type="Gene3D" id="2.60.40.10">
    <property type="entry name" value="Immunoglobulins"/>
    <property type="match status" value="3"/>
</dbReference>
<dbReference type="PANTHER" id="PTHR47197">
    <property type="entry name" value="PROTEIN NIRF"/>
    <property type="match status" value="1"/>
</dbReference>
<dbReference type="InterPro" id="IPR051200">
    <property type="entry name" value="Host-pathogen_enzymatic-act"/>
</dbReference>
<dbReference type="Proteomes" id="UP001149400">
    <property type="component" value="Unassembled WGS sequence"/>
</dbReference>
<dbReference type="InterPro" id="IPR028974">
    <property type="entry name" value="TSP_type-3_rpt"/>
</dbReference>
<name>A0ABT5QYC7_9GAMM</name>
<feature type="region of interest" description="Disordered" evidence="1">
    <location>
        <begin position="23"/>
        <end position="49"/>
    </location>
</feature>
<sequence length="1810" mass="198850">MKLHQLASLVSVLVATTIIGGCGGGGGSEPETSSPSDPSSPETPVESSASLTGVFIDSPVEGLPYTTSSGEKGSTNALGEFSYNDDDMISFTLAGIQFPEVEASGVLTPFDLVSNFNTRNPTTSNLLRLLQSLDDDGDISQTISLDTDKINSIQQAGLSYQDLTLSALEFEDLLTSHALFGLPDESALISANQAFEHFEKTLSESKIIDTDNDGIPNATDPDDDNDGIEDSRDHFAWDKDESQDFDLDFIGDNADTDDDNDGVLDTEDTEANFAFTATSLESGFTFTAFDSSTGRLFATDYQRQQLKAFSLSSAKEISVVEFDEKPSYLFFEPTSKRIYISLHSPGNRHSGSIAVVDPDTFEIINVFDVDIQPGEIAAREDGLVVVNSGSSARTNLYNAENGELVDSESSVFGGTIAISKDGNWLYIGDSGGSDRTLDKYALSASGITPAGSYVARDKEAIADKIWLSPDGSFVITKAGVILDTEDLSVLGSLPDVVFINDIHFDEERDFIYVTKFGGSILVVNAKSLSVVPDSEIDGIYEKTFTVDDLIYLVDIDYLNEQLTINKFTHPCLDCVDNQKPVAQFAYSPENGTTRDEYTFDASDSYDPDANQTLLYRWDLGGDGNWETEYSSSPEFKHSFLTATTETIVLQVIDNFGLTDTKKIVIEVMSGVDTGVEITNSTANQLDFSPAHIIADPQRNRAYLSDKEGKRLYVINPITGMSERYFEFDYMPERMALSPDGSQLYVALLTQEHDQYWHEEDQAGFITTFDLEQLARVNIFEVPVDPFDIVATSYDRLVVSTGSGQYGSIFLLDASTGETISNSYIAERAKLSVSKNESYIFATDAQKRDVGIQIFSLNETSILNIGSFGYSGNYPDAAETWVSPDGVYLITSKGDIYNINETELFAELGVEAKHISFDAEQNTFSLVSPEGTVNYYNLSTFQPVAVLNDANAEFATFFRDQVLVVEQSVDGSTSFGVTAHPCLNCAPNTAPVADYSYSPTAGTVEDTFVFDASPSSDVEDQESLLYRWDVGSDGTWETELSNQKTFNHVFSSTGNFSVTLEVMDPSGLSSTRTIDLVVRDLPDLGVLVEDSQSFQIDFNITDFEIDATRNKAYFSDIEAKRLYVVDLQTGSTEKYFEFDQMPERMALSPDGKTLYLALLTQQHSSYWWEADQNGFIAIFDLEQMAKVHTYEVKTDPFDLVVNQQGKLIVTSGSGQWTDIYALDGLSGKVLGSASIRQRSHLSLHPSGDYVFAADTDLSPSDFEKFDISGEAIVSLGDSPYHGSYNIGGKVWVYPNGDFLISAGGDIFLTSDMTHYAKLPNTSGEIVDVAFDTANNALFVLKSDGSIQLYNFESNGFIQNLSINEVDLLAFTNGQLLTLSAVDSTLYFAENPCADCGANTPPTAGLTYSSTSDTTNSLFTFDASSSTDNEDGHSLLYRWDIDNDGQWDTQYNTDALLERRYSTAGSKTIILEVKDSSGSTDVTSITVDVLFENDFGVQFSEAHLPYELPFKSTAIQYDDIHNIAYISDFLAKKLYLVNMQTGLTEKYFEFEHKPERMALSPDGQTLFVSLVTENHSSYWWNEEQSGYIAVFDTAQQAKINTYVIPIDPYDLVVNQHGKLIVSSGSGQWTSIYAFDSLSGSLLGSSSIRQRSRLSLHPDGEIVFAADTDLSPSDFEKFDISGEGISYIGQLSYHGDYNIAGNVWVLPNGENVLARGGFLFTAETMTFVQSLFEQTEFILDLSFNSDNLNAYMLTTNSYASTPYQLYEFNLESFELTNATEANSAGKLINTPSSLFGAVDNEDGTTSLITFTFD</sequence>
<proteinExistence type="predicted"/>
<keyword evidence="4" id="KW-1185">Reference proteome</keyword>
<dbReference type="SUPFAM" id="SSF50969">
    <property type="entry name" value="YVTN repeat-like/Quinoprotein amine dehydrogenase"/>
    <property type="match status" value="1"/>
</dbReference>
<dbReference type="InterPro" id="IPR011047">
    <property type="entry name" value="Quinoprotein_ADH-like_sf"/>
</dbReference>
<dbReference type="InterPro" id="IPR015943">
    <property type="entry name" value="WD40/YVTN_repeat-like_dom_sf"/>
</dbReference>
<feature type="domain" description="PKD" evidence="2">
    <location>
        <begin position="1400"/>
        <end position="1487"/>
    </location>
</feature>
<dbReference type="SUPFAM" id="SSF50998">
    <property type="entry name" value="Quinoprotein alcohol dehydrogenase-like"/>
    <property type="match status" value="1"/>
</dbReference>
<feature type="domain" description="PKD" evidence="2">
    <location>
        <begin position="580"/>
        <end position="672"/>
    </location>
</feature>
<dbReference type="InterPro" id="IPR013783">
    <property type="entry name" value="Ig-like_fold"/>
</dbReference>
<evidence type="ECO:0000313" key="4">
    <source>
        <dbReference type="Proteomes" id="UP001149400"/>
    </source>
</evidence>
<dbReference type="PROSITE" id="PS51257">
    <property type="entry name" value="PROKAR_LIPOPROTEIN"/>
    <property type="match status" value="1"/>
</dbReference>
<dbReference type="PANTHER" id="PTHR47197:SF3">
    <property type="entry name" value="DIHYDRO-HEME D1 DEHYDROGENASE"/>
    <property type="match status" value="1"/>
</dbReference>
<dbReference type="RefSeq" id="WP_274163895.1">
    <property type="nucleotide sequence ID" value="NZ_JAJUBC010000007.1"/>
</dbReference>
<comment type="caution">
    <text evidence="3">The sequence shown here is derived from an EMBL/GenBank/DDBJ whole genome shotgun (WGS) entry which is preliminary data.</text>
</comment>
<feature type="compositionally biased region" description="Low complexity" evidence="1">
    <location>
        <begin position="29"/>
        <end position="49"/>
    </location>
</feature>
<dbReference type="Pfam" id="PF18911">
    <property type="entry name" value="PKD_4"/>
    <property type="match status" value="3"/>
</dbReference>
<dbReference type="InterPro" id="IPR022409">
    <property type="entry name" value="PKD/Chitinase_dom"/>
</dbReference>